<evidence type="ECO:0000313" key="4">
    <source>
        <dbReference type="Proteomes" id="UP000696280"/>
    </source>
</evidence>
<sequence>MESKYNDVVGLEDMKGCMPPPCDSPDMTASERECKNTFSLSEKIDLQVIRGREGHLISRENVFDLGDLDNVYRSDDTFQIFYIGRKNSHTRLKISRTFFRQILLTYDVFDRIWDFMLPFGFRTRDSAIEHAPIRFHQSMPVLLRPRMKLGDFECAYNIHYVELNHRNSGAINNPDYAQWSIRQTAVYQQYNHAIDRSTFFMVSPSKSMEKLLQREMKRYFDNGEKSLNPFHIHRMILASQHENWRFYIRDLILSLKEQSDLVTLTQVGSQQERLSPPDDFVVKFIDRQKLKKIEDQVLDLITIFESSQSTLLRLQRQCKIHCVPERCLECICSMVIEEFEEQICEIRENLKKVEVLHQRVQGTAHLLSDILDYENSQALHGLVQESKDENNKMRLLTERSAQDAAAMKILTVITLIYLPISVVLNFFSTQLVQVDDQGRLSIISQAWLLVTISIPLTIVTVIIWKGCLSYAMKNQKEMRERDQSILPGRVLRKVWAWISCHLHWPWEINQEKASANGPFHHDMESVAVDTTMERARHIFELQQGGRGHDKHTSDLTPKNPTWECPNNWQSPTGTQWTFDMSEKFQLLEGLANGHKLRKLILEFQVESPTGSDDYFIPDNLINALEHDVIVAHLKKEHSELARDNQKCHEYARTICASKKRLFILLVGFKLNVDWEKAKTILLHEAFHDKELPFCRGPIRGNSYVLCNRDHKGCVQENHDNCGLPLLQDWEAHDIQTLQRDQWSVQAPRFMSFHGEIPHLALPDRVIMPFIENNENDEKEGGGYGEVWSVRIHPSHQNLIRSNNDQEPKLAIKRLFKDVDFNQENRILQALTTKHHPHLMGLLATYSLGNKYHFVFPYAKANLRQFWNSIDMPDLNGEFMLWVMEQFEGLASALAAIHIFKPPISTGSTRSKVATLNISNLRNPTFPSDFVDIPTDETFGRHGDIKPENILLVDKSEGSDKEGILQIADFGLGRFHRIESRSLQNPVGMRGSATYSPPELVTGILVSRAYDIWSLGCTFLEFVTWLCMGKDGLKILSKKRMAKGAYGWDDDYYYTDNGGPRGVADSAQVRDSVKDWICGLRQNDRCSRCLIEILDIIENRMIVTDPKSRISAEGLETELHSILIAAKRNESYLLKK</sequence>
<dbReference type="Pfam" id="PF00069">
    <property type="entry name" value="Pkinase"/>
    <property type="match status" value="1"/>
</dbReference>
<keyword evidence="1" id="KW-0472">Membrane</keyword>
<dbReference type="CDD" id="cd00180">
    <property type="entry name" value="PKc"/>
    <property type="match status" value="1"/>
</dbReference>
<dbReference type="InterPro" id="IPR011009">
    <property type="entry name" value="Kinase-like_dom_sf"/>
</dbReference>
<feature type="transmembrane region" description="Helical" evidence="1">
    <location>
        <begin position="409"/>
        <end position="427"/>
    </location>
</feature>
<comment type="caution">
    <text evidence="3">The sequence shown here is derived from an EMBL/GenBank/DDBJ whole genome shotgun (WGS) entry which is preliminary data.</text>
</comment>
<dbReference type="OrthoDB" id="1046782at2759"/>
<evidence type="ECO:0000313" key="3">
    <source>
        <dbReference type="EMBL" id="CAG8955111.1"/>
    </source>
</evidence>
<accession>A0A9N9KXZ0</accession>
<name>A0A9N9KXZ0_9HELO</name>
<dbReference type="PANTHER" id="PTHR24359:SF1">
    <property type="entry name" value="INHIBITOR OF NUCLEAR FACTOR KAPPA-B KINASE EPSILON SUBUNIT HOMOLOG 1-RELATED"/>
    <property type="match status" value="1"/>
</dbReference>
<feature type="transmembrane region" description="Helical" evidence="1">
    <location>
        <begin position="447"/>
        <end position="471"/>
    </location>
</feature>
<keyword evidence="4" id="KW-1185">Reference proteome</keyword>
<dbReference type="InterPro" id="IPR000719">
    <property type="entry name" value="Prot_kinase_dom"/>
</dbReference>
<evidence type="ECO:0000256" key="1">
    <source>
        <dbReference type="SAM" id="Phobius"/>
    </source>
</evidence>
<dbReference type="SMART" id="SM00220">
    <property type="entry name" value="S_TKc"/>
    <property type="match status" value="1"/>
</dbReference>
<dbReference type="Pfam" id="PF26616">
    <property type="entry name" value="CorA-like"/>
    <property type="match status" value="1"/>
</dbReference>
<dbReference type="Gene3D" id="1.10.510.10">
    <property type="entry name" value="Transferase(Phosphotransferase) domain 1"/>
    <property type="match status" value="1"/>
</dbReference>
<proteinExistence type="predicted"/>
<dbReference type="PANTHER" id="PTHR24359">
    <property type="entry name" value="SERINE/THREONINE-PROTEIN KINASE SBK1"/>
    <property type="match status" value="1"/>
</dbReference>
<organism evidence="3 4">
    <name type="scientific">Hymenoscyphus fraxineus</name>
    <dbReference type="NCBI Taxonomy" id="746836"/>
    <lineage>
        <taxon>Eukaryota</taxon>
        <taxon>Fungi</taxon>
        <taxon>Dikarya</taxon>
        <taxon>Ascomycota</taxon>
        <taxon>Pezizomycotina</taxon>
        <taxon>Leotiomycetes</taxon>
        <taxon>Helotiales</taxon>
        <taxon>Helotiaceae</taxon>
        <taxon>Hymenoscyphus</taxon>
    </lineage>
</organism>
<dbReference type="Proteomes" id="UP000696280">
    <property type="component" value="Unassembled WGS sequence"/>
</dbReference>
<dbReference type="Gene3D" id="1.20.58.340">
    <property type="entry name" value="Magnesium transport protein CorA, transmembrane region"/>
    <property type="match status" value="1"/>
</dbReference>
<protein>
    <recommendedName>
        <fullName evidence="2">Protein kinase domain-containing protein</fullName>
    </recommendedName>
</protein>
<keyword evidence="1" id="KW-0812">Transmembrane</keyword>
<feature type="domain" description="Protein kinase" evidence="2">
    <location>
        <begin position="772"/>
        <end position="1122"/>
    </location>
</feature>
<evidence type="ECO:0000259" key="2">
    <source>
        <dbReference type="PROSITE" id="PS50011"/>
    </source>
</evidence>
<keyword evidence="1" id="KW-1133">Transmembrane helix</keyword>
<dbReference type="GO" id="GO:0005524">
    <property type="term" value="F:ATP binding"/>
    <property type="evidence" value="ECO:0007669"/>
    <property type="project" value="InterPro"/>
</dbReference>
<dbReference type="EMBL" id="CAJVRL010000060">
    <property type="protein sequence ID" value="CAG8955111.1"/>
    <property type="molecule type" value="Genomic_DNA"/>
</dbReference>
<dbReference type="AlphaFoldDB" id="A0A9N9KXZ0"/>
<dbReference type="SUPFAM" id="SSF56112">
    <property type="entry name" value="Protein kinase-like (PK-like)"/>
    <property type="match status" value="1"/>
</dbReference>
<gene>
    <name evidence="3" type="ORF">HYFRA_00007126</name>
</gene>
<dbReference type="GO" id="GO:0004674">
    <property type="term" value="F:protein serine/threonine kinase activity"/>
    <property type="evidence" value="ECO:0007669"/>
    <property type="project" value="TreeGrafter"/>
</dbReference>
<dbReference type="InterPro" id="IPR058257">
    <property type="entry name" value="CorA-like_dom"/>
</dbReference>
<dbReference type="PROSITE" id="PS50011">
    <property type="entry name" value="PROTEIN_KINASE_DOM"/>
    <property type="match status" value="1"/>
</dbReference>
<reference evidence="3" key="1">
    <citation type="submission" date="2021-07" db="EMBL/GenBank/DDBJ databases">
        <authorList>
            <person name="Durling M."/>
        </authorList>
    </citation>
    <scope>NUCLEOTIDE SEQUENCE</scope>
</reference>